<dbReference type="Proteomes" id="UP001154265">
    <property type="component" value="Unassembled WGS sequence"/>
</dbReference>
<name>A0ABT6F0N7_9SYNE</name>
<dbReference type="EMBL" id="JAKKUT010000002">
    <property type="protein sequence ID" value="MDG2991385.1"/>
    <property type="molecule type" value="Genomic_DNA"/>
</dbReference>
<accession>A0ABT6F0N7</accession>
<dbReference type="RefSeq" id="WP_277867254.1">
    <property type="nucleotide sequence ID" value="NZ_JAKKUT010000002.1"/>
</dbReference>
<proteinExistence type="predicted"/>
<evidence type="ECO:0000313" key="3">
    <source>
        <dbReference type="EMBL" id="MDG2991385.1"/>
    </source>
</evidence>
<reference evidence="3" key="2">
    <citation type="submission" date="2022-01" db="EMBL/GenBank/DDBJ databases">
        <authorList>
            <person name="Zivanovic Y."/>
            <person name="Moreira D."/>
            <person name="Lopez-Garcia P."/>
        </authorList>
    </citation>
    <scope>NUCLEOTIDE SEQUENCE</scope>
    <source>
        <strain evidence="3">G9</strain>
    </source>
</reference>
<evidence type="ECO:0000256" key="2">
    <source>
        <dbReference type="SAM" id="Phobius"/>
    </source>
</evidence>
<gene>
    <name evidence="3" type="ORF">L3556_10645</name>
</gene>
<keyword evidence="2" id="KW-0472">Membrane</keyword>
<protein>
    <submittedName>
        <fullName evidence="3">Uncharacterized protein</fullName>
    </submittedName>
</protein>
<feature type="compositionally biased region" description="Basic and acidic residues" evidence="1">
    <location>
        <begin position="1"/>
        <end position="11"/>
    </location>
</feature>
<comment type="caution">
    <text evidence="3">The sequence shown here is derived from an EMBL/GenBank/DDBJ whole genome shotgun (WGS) entry which is preliminary data.</text>
</comment>
<keyword evidence="4" id="KW-1185">Reference proteome</keyword>
<reference evidence="3" key="1">
    <citation type="journal article" date="2022" name="Genome Biol. Evol.">
        <title>A New Gene Family Diagnostic for Intracellular Biomineralization of Amorphous Ca Carbonates by Cyanobacteria.</title>
        <authorList>
            <person name="Benzerara K."/>
            <person name="Duprat E."/>
            <person name="Bitard-Feildel T."/>
            <person name="Caumes G."/>
            <person name="Cassier-Chauvat C."/>
            <person name="Chauvat F."/>
            <person name="Dezi M."/>
            <person name="Diop S.I."/>
            <person name="Gaschignard G."/>
            <person name="Gorgen S."/>
            <person name="Gugger M."/>
            <person name="Lopez-Garcia P."/>
            <person name="Millet M."/>
            <person name="Skouri-Panet F."/>
            <person name="Moreira D."/>
            <person name="Callebaut I."/>
        </authorList>
    </citation>
    <scope>NUCLEOTIDE SEQUENCE</scope>
    <source>
        <strain evidence="3">G9</strain>
    </source>
</reference>
<sequence>MSDRPSYREADTAGLQAFLRQHSGSPPPPHPDLEGRVMEAVAAHPHRRYRNPTTAVIVGFIGLAGMAGALSLGWFSPRDAQLAQEEMEQLEQFIVSNWDEMFQEPEFQGFLEETSLGYQDVGYYD</sequence>
<evidence type="ECO:0000256" key="1">
    <source>
        <dbReference type="SAM" id="MobiDB-lite"/>
    </source>
</evidence>
<feature type="transmembrane region" description="Helical" evidence="2">
    <location>
        <begin position="55"/>
        <end position="75"/>
    </location>
</feature>
<organism evidence="3 4">
    <name type="scientific">Candidatus Synechococcus calcipolaris G9</name>
    <dbReference type="NCBI Taxonomy" id="1497997"/>
    <lineage>
        <taxon>Bacteria</taxon>
        <taxon>Bacillati</taxon>
        <taxon>Cyanobacteriota</taxon>
        <taxon>Cyanophyceae</taxon>
        <taxon>Synechococcales</taxon>
        <taxon>Synechococcaceae</taxon>
        <taxon>Synechococcus</taxon>
    </lineage>
</organism>
<feature type="region of interest" description="Disordered" evidence="1">
    <location>
        <begin position="1"/>
        <end position="34"/>
    </location>
</feature>
<keyword evidence="2" id="KW-1133">Transmembrane helix</keyword>
<keyword evidence="2" id="KW-0812">Transmembrane</keyword>
<evidence type="ECO:0000313" key="4">
    <source>
        <dbReference type="Proteomes" id="UP001154265"/>
    </source>
</evidence>